<proteinExistence type="predicted"/>
<evidence type="ECO:0000313" key="1">
    <source>
        <dbReference type="EMBL" id="OXM16195.1"/>
    </source>
</evidence>
<dbReference type="EMBL" id="NMUQ01000001">
    <property type="protein sequence ID" value="OXM16195.1"/>
    <property type="molecule type" value="Genomic_DNA"/>
</dbReference>
<evidence type="ECO:0000313" key="2">
    <source>
        <dbReference type="Proteomes" id="UP000215145"/>
    </source>
</evidence>
<name>A0A229P2T3_9BACL</name>
<gene>
    <name evidence="1" type="ORF">CGZ75_05740</name>
</gene>
<dbReference type="AlphaFoldDB" id="A0A229P2T3"/>
<reference evidence="1 2" key="1">
    <citation type="submission" date="2017-07" db="EMBL/GenBank/DDBJ databases">
        <title>Paenibacillus herberti R33 genome sequencing and assembly.</title>
        <authorList>
            <person name="Su W."/>
        </authorList>
    </citation>
    <scope>NUCLEOTIDE SEQUENCE [LARGE SCALE GENOMIC DNA]</scope>
    <source>
        <strain evidence="1 2">R33</strain>
    </source>
</reference>
<dbReference type="InterPro" id="IPR045424">
    <property type="entry name" value="DUF6509"/>
</dbReference>
<dbReference type="Pfam" id="PF20119">
    <property type="entry name" value="DUF6509"/>
    <property type="match status" value="1"/>
</dbReference>
<keyword evidence="2" id="KW-1185">Reference proteome</keyword>
<accession>A0A229P2T3</accession>
<sequence length="100" mass="11391">MEIKEFKVDKIKDPFGILSGQRYEFLLNVEVDEEDELFTPSGLYVRVVYAAAAEGSDSRIVTHEIRERGTDKVLDFELEEEELAEFAAFCSAHVAESDKK</sequence>
<organism evidence="1 2">
    <name type="scientific">Paenibacillus herberti</name>
    <dbReference type="NCBI Taxonomy" id="1619309"/>
    <lineage>
        <taxon>Bacteria</taxon>
        <taxon>Bacillati</taxon>
        <taxon>Bacillota</taxon>
        <taxon>Bacilli</taxon>
        <taxon>Bacillales</taxon>
        <taxon>Paenibacillaceae</taxon>
        <taxon>Paenibacillus</taxon>
    </lineage>
</organism>
<dbReference type="OrthoDB" id="2736409at2"/>
<protein>
    <submittedName>
        <fullName evidence="1">Pullulanase</fullName>
    </submittedName>
</protein>
<comment type="caution">
    <text evidence="1">The sequence shown here is derived from an EMBL/GenBank/DDBJ whole genome shotgun (WGS) entry which is preliminary data.</text>
</comment>
<dbReference type="Proteomes" id="UP000215145">
    <property type="component" value="Unassembled WGS sequence"/>
</dbReference>
<dbReference type="RefSeq" id="WP_089523279.1">
    <property type="nucleotide sequence ID" value="NZ_NMUQ01000001.1"/>
</dbReference>